<sequence>MCTKPSCYVHAYKNNNGRQILNSSSYDVVVVGAGSNSLVAAAYLAKIGKNVIVLEKNEQCGGGVTSISIAPGFIHDPHAGGMSRILATPVLKHDELGLVSKYGLEFRGFGAGFATIFDTGDGIVAYTDIDRTCEGIARFSQKDADTYSRFVRECIALQPLLGKGASAVPLPTGPFITMLDSSAQGRRLVDMMFKSAYDILEDLFESTEVRVHLMKWVAEAMEGPEVKGTGLTLIGLLALVHSYQMQIPVGGSQALTDAILKSIKGFGGTVRTSAEVTRINIQSGRATGVTLSDGEVINAKDAVLGCIHPWNLAKIIPEIDPDLARAARSTKLSNHGAMNQQIALSEWPKFKAGQDEKWAEAACIEYVHKDERAVRKVFDDYRYGDIPTHLSPLTMQNSRKDPSRAPSSEHCALYLYHFAPRVLSKGGLNGWEQQKQPFADAIWEEFKSYTTNIDDSKVIARHIESPLDMHNHSASMMTGDIFGIGHTIGQMMGRRPIAELSQYNVPGLEAFYLTGPFMHPGGAVSFGGRITAMKMMMDWKIDLKTAFEIV</sequence>
<dbReference type="OrthoDB" id="9774675at2"/>
<dbReference type="PANTHER" id="PTHR10668:SF103">
    <property type="entry name" value="PYRIDINE NUCLEOTIDE-DISULFIDE OXIDOREDUCTASE DOMAIN-CONTAINING PROTEIN 2"/>
    <property type="match status" value="1"/>
</dbReference>
<dbReference type="Gene3D" id="3.50.50.60">
    <property type="entry name" value="FAD/NAD(P)-binding domain"/>
    <property type="match status" value="2"/>
</dbReference>
<proteinExistence type="predicted"/>
<evidence type="ECO:0000313" key="2">
    <source>
        <dbReference type="Proteomes" id="UP000316123"/>
    </source>
</evidence>
<evidence type="ECO:0000313" key="1">
    <source>
        <dbReference type="EMBL" id="TWR56181.1"/>
    </source>
</evidence>
<dbReference type="AlphaFoldDB" id="A0A9X9BPN4"/>
<reference evidence="1 2" key="1">
    <citation type="submission" date="2019-06" db="EMBL/GenBank/DDBJ databases">
        <title>Pseudomonas bimorpha sp. nov. isolated from bovine raw milk and skim milk concentrate.</title>
        <authorList>
            <person name="Hofmann K."/>
            <person name="Huptas C."/>
            <person name="Doll E."/>
            <person name="Scherer S."/>
            <person name="Wenning M."/>
        </authorList>
    </citation>
    <scope>NUCLEOTIDE SEQUENCE [LARGE SCALE GENOMIC DNA]</scope>
    <source>
        <strain evidence="1 2">DSM 13124</strain>
    </source>
</reference>
<dbReference type="PANTHER" id="PTHR10668">
    <property type="entry name" value="PHYTOENE DEHYDROGENASE"/>
    <property type="match status" value="1"/>
</dbReference>
<dbReference type="Pfam" id="PF13450">
    <property type="entry name" value="NAD_binding_8"/>
    <property type="match status" value="1"/>
</dbReference>
<accession>A0A9X9BPN4</accession>
<protein>
    <submittedName>
        <fullName evidence="1">NAD(P)/FAD-dependent oxidoreductase</fullName>
    </submittedName>
</protein>
<dbReference type="Proteomes" id="UP000316123">
    <property type="component" value="Unassembled WGS sequence"/>
</dbReference>
<gene>
    <name evidence="1" type="ORF">FIV41_20565</name>
</gene>
<name>A0A9X9BPN4_PSEMA</name>
<organism evidence="1 2">
    <name type="scientific">Pseudomonas marginalis</name>
    <name type="common">Pseudomonas panacis</name>
    <dbReference type="NCBI Taxonomy" id="298"/>
    <lineage>
        <taxon>Bacteria</taxon>
        <taxon>Pseudomonadati</taxon>
        <taxon>Pseudomonadota</taxon>
        <taxon>Gammaproteobacteria</taxon>
        <taxon>Pseudomonadales</taxon>
        <taxon>Pseudomonadaceae</taxon>
        <taxon>Pseudomonas</taxon>
    </lineage>
</organism>
<dbReference type="EMBL" id="VFEQ01000014">
    <property type="protein sequence ID" value="TWR56181.1"/>
    <property type="molecule type" value="Genomic_DNA"/>
</dbReference>
<dbReference type="InterPro" id="IPR036188">
    <property type="entry name" value="FAD/NAD-bd_sf"/>
</dbReference>
<dbReference type="SUPFAM" id="SSF51905">
    <property type="entry name" value="FAD/NAD(P)-binding domain"/>
    <property type="match status" value="1"/>
</dbReference>
<comment type="caution">
    <text evidence="1">The sequence shown here is derived from an EMBL/GenBank/DDBJ whole genome shotgun (WGS) entry which is preliminary data.</text>
</comment>